<reference evidence="2" key="1">
    <citation type="submission" date="2015-06" db="EMBL/GenBank/DDBJ databases">
        <authorList>
            <person name="Joergensen T."/>
        </authorList>
    </citation>
    <scope>NUCLEOTIDE SEQUENCE</scope>
    <source>
        <strain evidence="2">RGRH0344</strain>
    </source>
</reference>
<dbReference type="InterPro" id="IPR009057">
    <property type="entry name" value="Homeodomain-like_sf"/>
</dbReference>
<sequence>MSRKYTKINQYEKEILQWKSEGMTNREIAQRLGLEYSQIHNWVSRYNERQRKLKAGIVPRKKGRPRKDSEPRDIVAEQAYIIQRLRMENELLRDFMRSMGRR</sequence>
<accession>A0A0H5PZZ7</accession>
<protein>
    <recommendedName>
        <fullName evidence="1">Insertion element IS150 protein InsJ-like helix-turn-helix domain-containing protein</fullName>
    </recommendedName>
</protein>
<dbReference type="Pfam" id="PF13518">
    <property type="entry name" value="HTH_28"/>
    <property type="match status" value="1"/>
</dbReference>
<evidence type="ECO:0000313" key="2">
    <source>
        <dbReference type="EMBL" id="CRY94745.1"/>
    </source>
</evidence>
<dbReference type="EMBL" id="LN853011">
    <property type="protein sequence ID" value="CRY94745.1"/>
    <property type="molecule type" value="Genomic_DNA"/>
</dbReference>
<reference evidence="2" key="2">
    <citation type="submission" date="2015-07" db="EMBL/GenBank/DDBJ databases">
        <title>Plasmids, circular viruses and viroids from rat gut.</title>
        <authorList>
            <person name="Jorgensen T.J."/>
            <person name="Hansen M.A."/>
            <person name="Xu Z."/>
            <person name="Tabak M.A."/>
            <person name="Sorensen S.J."/>
            <person name="Hansen L.H."/>
        </authorList>
    </citation>
    <scope>NUCLEOTIDE SEQUENCE</scope>
    <source>
        <strain evidence="2">RGRH0344</strain>
    </source>
</reference>
<feature type="domain" description="Insertion element IS150 protein InsJ-like helix-turn-helix" evidence="1">
    <location>
        <begin position="14"/>
        <end position="66"/>
    </location>
</feature>
<dbReference type="Gene3D" id="1.10.10.10">
    <property type="entry name" value="Winged helix-like DNA-binding domain superfamily/Winged helix DNA-binding domain"/>
    <property type="match status" value="1"/>
</dbReference>
<proteinExistence type="predicted"/>
<dbReference type="SUPFAM" id="SSF46689">
    <property type="entry name" value="Homeodomain-like"/>
    <property type="match status" value="1"/>
</dbReference>
<name>A0A0H5PZZ7_9ZZZZ</name>
<dbReference type="InterPro" id="IPR036388">
    <property type="entry name" value="WH-like_DNA-bd_sf"/>
</dbReference>
<evidence type="ECO:0000259" key="1">
    <source>
        <dbReference type="Pfam" id="PF13518"/>
    </source>
</evidence>
<dbReference type="InterPro" id="IPR055247">
    <property type="entry name" value="InsJ-like_HTH"/>
</dbReference>
<organism evidence="2">
    <name type="scientific">uncultured prokaryote</name>
    <dbReference type="NCBI Taxonomy" id="198431"/>
    <lineage>
        <taxon>unclassified sequences</taxon>
        <taxon>environmental samples</taxon>
    </lineage>
</organism>
<dbReference type="AlphaFoldDB" id="A0A0H5PZZ7"/>